<dbReference type="OrthoDB" id="2102561at2759"/>
<evidence type="ECO:0000313" key="5">
    <source>
        <dbReference type="Proteomes" id="UP000635477"/>
    </source>
</evidence>
<keyword evidence="5" id="KW-1185">Reference proteome</keyword>
<dbReference type="Proteomes" id="UP000635477">
    <property type="component" value="Unassembled WGS sequence"/>
</dbReference>
<evidence type="ECO:0000256" key="2">
    <source>
        <dbReference type="ARBA" id="ARBA00023002"/>
    </source>
</evidence>
<protein>
    <recommendedName>
        <fullName evidence="6">Short-chain dehydrogenase/reductase</fullName>
    </recommendedName>
</protein>
<dbReference type="EMBL" id="JABEYC010000098">
    <property type="protein sequence ID" value="KAF4982775.1"/>
    <property type="molecule type" value="Genomic_DNA"/>
</dbReference>
<evidence type="ECO:0000256" key="1">
    <source>
        <dbReference type="ARBA" id="ARBA00006484"/>
    </source>
</evidence>
<reference evidence="4" key="2">
    <citation type="submission" date="2020-05" db="EMBL/GenBank/DDBJ databases">
        <authorList>
            <person name="Kim H.-S."/>
            <person name="Proctor R.H."/>
            <person name="Brown D.W."/>
        </authorList>
    </citation>
    <scope>NUCLEOTIDE SEQUENCE</scope>
    <source>
        <strain evidence="4">NRRL 22465</strain>
    </source>
</reference>
<organism evidence="4 5">
    <name type="scientific">Fusarium zealandicum</name>
    <dbReference type="NCBI Taxonomy" id="1053134"/>
    <lineage>
        <taxon>Eukaryota</taxon>
        <taxon>Fungi</taxon>
        <taxon>Dikarya</taxon>
        <taxon>Ascomycota</taxon>
        <taxon>Pezizomycotina</taxon>
        <taxon>Sordariomycetes</taxon>
        <taxon>Hypocreomycetidae</taxon>
        <taxon>Hypocreales</taxon>
        <taxon>Nectriaceae</taxon>
        <taxon>Fusarium</taxon>
        <taxon>Fusarium staphyleae species complex</taxon>
    </lineage>
</organism>
<dbReference type="PRINTS" id="PR00080">
    <property type="entry name" value="SDRFAMILY"/>
</dbReference>
<dbReference type="GO" id="GO:0006654">
    <property type="term" value="P:phosphatidic acid biosynthetic process"/>
    <property type="evidence" value="ECO:0007669"/>
    <property type="project" value="TreeGrafter"/>
</dbReference>
<evidence type="ECO:0008006" key="6">
    <source>
        <dbReference type="Google" id="ProtNLM"/>
    </source>
</evidence>
<dbReference type="AlphaFoldDB" id="A0A8H4USR3"/>
<proteinExistence type="inferred from homology"/>
<dbReference type="PANTHER" id="PTHR44169:SF6">
    <property type="entry name" value="NADPH-DEPENDENT 1-ACYLDIHYDROXYACETONE PHOSPHATE REDUCTASE"/>
    <property type="match status" value="1"/>
</dbReference>
<dbReference type="GO" id="GO:0004806">
    <property type="term" value="F:triacylglycerol lipase activity"/>
    <property type="evidence" value="ECO:0007669"/>
    <property type="project" value="TreeGrafter"/>
</dbReference>
<dbReference type="InterPro" id="IPR036291">
    <property type="entry name" value="NAD(P)-bd_dom_sf"/>
</dbReference>
<dbReference type="GO" id="GO:0005811">
    <property type="term" value="C:lipid droplet"/>
    <property type="evidence" value="ECO:0007669"/>
    <property type="project" value="TreeGrafter"/>
</dbReference>
<sequence length="289" mass="31265">MNSLQKSVLITGCSAGGIGAALASQFHQRGYYVFATARNPSKISENLSRAANVKVLKLEVLSSDSIAAAVESVRKETNGRLDVLVNNSGGGGSFLPALDIPIEEGKRLFDLNFWAPLVMLQAFAPLLINAKGCIVNNTSSNAQLPLPLMSIYNASKAAFATASETWRHELQPLGVRTLTLYTCAVKTNFFVHSQRTELSEASNNFEIRDFVHKISDGRLQDGAIPSAKYARTVVCQVEKGASGPFWVGTNAFVARVACYIFPKSIFDSLVQSIVPISSEMAEASQKKRD</sequence>
<accession>A0A8H4USR3</accession>
<comment type="caution">
    <text evidence="4">The sequence shown here is derived from an EMBL/GenBank/DDBJ whole genome shotgun (WGS) entry which is preliminary data.</text>
</comment>
<dbReference type="PRINTS" id="PR00081">
    <property type="entry name" value="GDHRDH"/>
</dbReference>
<evidence type="ECO:0000313" key="4">
    <source>
        <dbReference type="EMBL" id="KAF4982775.1"/>
    </source>
</evidence>
<dbReference type="GO" id="GO:0005783">
    <property type="term" value="C:endoplasmic reticulum"/>
    <property type="evidence" value="ECO:0007669"/>
    <property type="project" value="TreeGrafter"/>
</dbReference>
<dbReference type="InterPro" id="IPR002347">
    <property type="entry name" value="SDR_fam"/>
</dbReference>
<dbReference type="SUPFAM" id="SSF51735">
    <property type="entry name" value="NAD(P)-binding Rossmann-fold domains"/>
    <property type="match status" value="1"/>
</dbReference>
<keyword evidence="2" id="KW-0560">Oxidoreductase</keyword>
<dbReference type="PANTHER" id="PTHR44169">
    <property type="entry name" value="NADPH-DEPENDENT 1-ACYLDIHYDROXYACETONE PHOSPHATE REDUCTASE"/>
    <property type="match status" value="1"/>
</dbReference>
<evidence type="ECO:0000256" key="3">
    <source>
        <dbReference type="RuleBase" id="RU000363"/>
    </source>
</evidence>
<reference evidence="4" key="1">
    <citation type="journal article" date="2020" name="BMC Genomics">
        <title>Correction to: Identification and distribution of gene clusters required for synthesis of sphingolipid metabolism inhibitors in diverse species of the filamentous fungus Fusarium.</title>
        <authorList>
            <person name="Kim H.S."/>
            <person name="Lohmar J.M."/>
            <person name="Busman M."/>
            <person name="Brown D.W."/>
            <person name="Naumann T.A."/>
            <person name="Divon H.H."/>
            <person name="Lysoe E."/>
            <person name="Uhlig S."/>
            <person name="Proctor R.H."/>
        </authorList>
    </citation>
    <scope>NUCLEOTIDE SEQUENCE</scope>
    <source>
        <strain evidence="4">NRRL 22465</strain>
    </source>
</reference>
<dbReference type="Pfam" id="PF00106">
    <property type="entry name" value="adh_short"/>
    <property type="match status" value="1"/>
</dbReference>
<name>A0A8H4USR3_9HYPO</name>
<dbReference type="GO" id="GO:0000140">
    <property type="term" value="F:acylglycerone-phosphate reductase (NADP+) activity"/>
    <property type="evidence" value="ECO:0007669"/>
    <property type="project" value="TreeGrafter"/>
</dbReference>
<gene>
    <name evidence="4" type="ORF">FZEAL_1676</name>
</gene>
<dbReference type="Gene3D" id="3.40.50.720">
    <property type="entry name" value="NAD(P)-binding Rossmann-like Domain"/>
    <property type="match status" value="1"/>
</dbReference>
<comment type="similarity">
    <text evidence="1 3">Belongs to the short-chain dehydrogenases/reductases (SDR) family.</text>
</comment>
<dbReference type="GO" id="GO:0019433">
    <property type="term" value="P:triglyceride catabolic process"/>
    <property type="evidence" value="ECO:0007669"/>
    <property type="project" value="TreeGrafter"/>
</dbReference>